<evidence type="ECO:0000256" key="1">
    <source>
        <dbReference type="SAM" id="MobiDB-lite"/>
    </source>
</evidence>
<dbReference type="Proteomes" id="UP000785679">
    <property type="component" value="Unassembled WGS sequence"/>
</dbReference>
<evidence type="ECO:0000313" key="3">
    <source>
        <dbReference type="Proteomes" id="UP000785679"/>
    </source>
</evidence>
<accession>A0A8J8NYY1</accession>
<feature type="region of interest" description="Disordered" evidence="1">
    <location>
        <begin position="1"/>
        <end position="25"/>
    </location>
</feature>
<sequence length="82" mass="9205">MLQLPNPATFSVHSSQQTTKPPQAQLNPLDFVTKLFHTPHDQLIEAALRLDFGPKQSNLRHSSKEHLLSQMAAYLATEEGKQ</sequence>
<organism evidence="2 3">
    <name type="scientific">Halteria grandinella</name>
    <dbReference type="NCBI Taxonomy" id="5974"/>
    <lineage>
        <taxon>Eukaryota</taxon>
        <taxon>Sar</taxon>
        <taxon>Alveolata</taxon>
        <taxon>Ciliophora</taxon>
        <taxon>Intramacronucleata</taxon>
        <taxon>Spirotrichea</taxon>
        <taxon>Stichotrichia</taxon>
        <taxon>Sporadotrichida</taxon>
        <taxon>Halteriidae</taxon>
        <taxon>Halteria</taxon>
    </lineage>
</organism>
<reference evidence="2" key="1">
    <citation type="submission" date="2019-06" db="EMBL/GenBank/DDBJ databases">
        <authorList>
            <person name="Zheng W."/>
        </authorList>
    </citation>
    <scope>NUCLEOTIDE SEQUENCE</scope>
    <source>
        <strain evidence="2">QDHG01</strain>
    </source>
</reference>
<keyword evidence="3" id="KW-1185">Reference proteome</keyword>
<protein>
    <submittedName>
        <fullName evidence="2">Uncharacterized protein</fullName>
    </submittedName>
</protein>
<name>A0A8J8NYY1_HALGN</name>
<evidence type="ECO:0000313" key="2">
    <source>
        <dbReference type="EMBL" id="TNV82646.1"/>
    </source>
</evidence>
<dbReference type="AlphaFoldDB" id="A0A8J8NYY1"/>
<dbReference type="EMBL" id="RRYP01004714">
    <property type="protein sequence ID" value="TNV82646.1"/>
    <property type="molecule type" value="Genomic_DNA"/>
</dbReference>
<gene>
    <name evidence="2" type="ORF">FGO68_gene14070</name>
</gene>
<comment type="caution">
    <text evidence="2">The sequence shown here is derived from an EMBL/GenBank/DDBJ whole genome shotgun (WGS) entry which is preliminary data.</text>
</comment>
<proteinExistence type="predicted"/>